<dbReference type="InterPro" id="IPR013128">
    <property type="entry name" value="Peptidase_C1A"/>
</dbReference>
<feature type="domain" description="Peptidase C1A papain C-terminal" evidence="4">
    <location>
        <begin position="86"/>
        <end position="295"/>
    </location>
</feature>
<dbReference type="SMART" id="SM00848">
    <property type="entry name" value="Inhibitor_I29"/>
    <property type="match status" value="1"/>
</dbReference>
<dbReference type="EMBL" id="JBJXBP010000007">
    <property type="protein sequence ID" value="KAL3820343.1"/>
    <property type="molecule type" value="Genomic_DNA"/>
</dbReference>
<evidence type="ECO:0000313" key="6">
    <source>
        <dbReference type="EMBL" id="KAL3820343.1"/>
    </source>
</evidence>
<accession>A0ABD3S788</accession>
<dbReference type="CDD" id="cd02248">
    <property type="entry name" value="Peptidase_C1A"/>
    <property type="match status" value="1"/>
</dbReference>
<keyword evidence="3" id="KW-1133">Transmembrane helix</keyword>
<dbReference type="Proteomes" id="UP001634393">
    <property type="component" value="Unassembled WGS sequence"/>
</dbReference>
<organism evidence="6 7">
    <name type="scientific">Penstemon smallii</name>
    <dbReference type="NCBI Taxonomy" id="265156"/>
    <lineage>
        <taxon>Eukaryota</taxon>
        <taxon>Viridiplantae</taxon>
        <taxon>Streptophyta</taxon>
        <taxon>Embryophyta</taxon>
        <taxon>Tracheophyta</taxon>
        <taxon>Spermatophyta</taxon>
        <taxon>Magnoliopsida</taxon>
        <taxon>eudicotyledons</taxon>
        <taxon>Gunneridae</taxon>
        <taxon>Pentapetalae</taxon>
        <taxon>asterids</taxon>
        <taxon>lamiids</taxon>
        <taxon>Lamiales</taxon>
        <taxon>Plantaginaceae</taxon>
        <taxon>Cheloneae</taxon>
        <taxon>Penstemon</taxon>
    </lineage>
</organism>
<dbReference type="InterPro" id="IPR025661">
    <property type="entry name" value="Pept_asp_AS"/>
</dbReference>
<dbReference type="SUPFAM" id="SSF54001">
    <property type="entry name" value="Cysteine proteinases"/>
    <property type="match status" value="1"/>
</dbReference>
<name>A0ABD3S788_9LAMI</name>
<dbReference type="InterPro" id="IPR000668">
    <property type="entry name" value="Peptidase_C1A_C"/>
</dbReference>
<keyword evidence="2" id="KW-1015">Disulfide bond</keyword>
<dbReference type="InterPro" id="IPR038765">
    <property type="entry name" value="Papain-like_cys_pep_sf"/>
</dbReference>
<feature type="transmembrane region" description="Helical" evidence="3">
    <location>
        <begin position="6"/>
        <end position="23"/>
    </location>
</feature>
<dbReference type="PANTHER" id="PTHR12411">
    <property type="entry name" value="CYSTEINE PROTEASE FAMILY C1-RELATED"/>
    <property type="match status" value="1"/>
</dbReference>
<proteinExistence type="inferred from homology"/>
<evidence type="ECO:0000259" key="5">
    <source>
        <dbReference type="SMART" id="SM00848"/>
    </source>
</evidence>
<dbReference type="Pfam" id="PF08246">
    <property type="entry name" value="Inhibitor_I29"/>
    <property type="match status" value="1"/>
</dbReference>
<dbReference type="Gene3D" id="3.90.70.10">
    <property type="entry name" value="Cysteine proteinases"/>
    <property type="match status" value="1"/>
</dbReference>
<dbReference type="InterPro" id="IPR039417">
    <property type="entry name" value="Peptidase_C1A_papain-like"/>
</dbReference>
<evidence type="ECO:0000313" key="7">
    <source>
        <dbReference type="Proteomes" id="UP001634393"/>
    </source>
</evidence>
<dbReference type="PROSITE" id="PS00639">
    <property type="entry name" value="THIOL_PROTEASE_HIS"/>
    <property type="match status" value="1"/>
</dbReference>
<evidence type="ECO:0000256" key="2">
    <source>
        <dbReference type="ARBA" id="ARBA00023157"/>
    </source>
</evidence>
<keyword evidence="3" id="KW-0472">Membrane</keyword>
<evidence type="ECO:0000259" key="4">
    <source>
        <dbReference type="SMART" id="SM00645"/>
    </source>
</evidence>
<dbReference type="InterPro" id="IPR025660">
    <property type="entry name" value="Pept_his_AS"/>
</dbReference>
<dbReference type="SMART" id="SM00645">
    <property type="entry name" value="Pept_C1"/>
    <property type="match status" value="1"/>
</dbReference>
<protein>
    <submittedName>
        <fullName evidence="6">Uncharacterized protein</fullName>
    </submittedName>
</protein>
<dbReference type="PROSITE" id="PS00640">
    <property type="entry name" value="THIOL_PROTEASE_ASN"/>
    <property type="match status" value="1"/>
</dbReference>
<dbReference type="Pfam" id="PF00112">
    <property type="entry name" value="Peptidase_C1"/>
    <property type="match status" value="1"/>
</dbReference>
<comment type="caution">
    <text evidence="6">The sequence shown here is derived from an EMBL/GenBank/DDBJ whole genome shotgun (WGS) entry which is preliminary data.</text>
</comment>
<evidence type="ECO:0000256" key="3">
    <source>
        <dbReference type="SAM" id="Phobius"/>
    </source>
</evidence>
<sequence>MATNGITYFFIILSIAILCYRATSVKWMSQYNRSYDNEEEKEKRRTIYKDNVAYIERFNSGGYKYELGVNEFADITKYTRNFVPQKSPSVSSFKYENVKEVLDRACWAFSAVAAIEGLSFIRSGELTSLSEQHILDCTNAAVGCQGGWMDQAFEFVMNNAGLACDTYYPYQASKELCNADMTSSLAVTITGFEHVPPSNETAMVLAVANQPVAVTIDPGLFQFYMSGVLTGACGTSGAHAVAIIGYGTSEDGTKFWLGKNSWGAFWGENGFFRIERDVDVVGGMCGLALGVSYPIA</sequence>
<keyword evidence="7" id="KW-1185">Reference proteome</keyword>
<dbReference type="AlphaFoldDB" id="A0ABD3S788"/>
<keyword evidence="3" id="KW-0812">Transmembrane</keyword>
<gene>
    <name evidence="6" type="ORF">ACJIZ3_006248</name>
</gene>
<dbReference type="InterPro" id="IPR013201">
    <property type="entry name" value="Prot_inhib_I29"/>
</dbReference>
<evidence type="ECO:0000256" key="1">
    <source>
        <dbReference type="ARBA" id="ARBA00008455"/>
    </source>
</evidence>
<feature type="domain" description="Cathepsin propeptide inhibitor" evidence="5">
    <location>
        <begin position="26"/>
        <end position="78"/>
    </location>
</feature>
<reference evidence="6 7" key="1">
    <citation type="submission" date="2024-12" db="EMBL/GenBank/DDBJ databases">
        <title>The unique morphological basis and parallel evolutionary history of personate flowers in Penstemon.</title>
        <authorList>
            <person name="Depatie T.H."/>
            <person name="Wessinger C.A."/>
        </authorList>
    </citation>
    <scope>NUCLEOTIDE SEQUENCE [LARGE SCALE GENOMIC DNA]</scope>
    <source>
        <strain evidence="6">WTNN_2</strain>
        <tissue evidence="6">Leaf</tissue>
    </source>
</reference>
<comment type="similarity">
    <text evidence="1">Belongs to the peptidase C1 family.</text>
</comment>